<dbReference type="AlphaFoldDB" id="A0A9W3CAF1"/>
<dbReference type="GeneID" id="130498823"/>
<dbReference type="Proteomes" id="UP000504610">
    <property type="component" value="Chromosome 8"/>
</dbReference>
<gene>
    <name evidence="2" type="primary">LOC130498823</name>
</gene>
<dbReference type="RefSeq" id="XP_056848442.1">
    <property type="nucleotide sequence ID" value="XM_056992462.1"/>
</dbReference>
<organism evidence="1 2">
    <name type="scientific">Raphanus sativus</name>
    <name type="common">Radish</name>
    <name type="synonym">Raphanus raphanistrum var. sativus</name>
    <dbReference type="NCBI Taxonomy" id="3726"/>
    <lineage>
        <taxon>Eukaryota</taxon>
        <taxon>Viridiplantae</taxon>
        <taxon>Streptophyta</taxon>
        <taxon>Embryophyta</taxon>
        <taxon>Tracheophyta</taxon>
        <taxon>Spermatophyta</taxon>
        <taxon>Magnoliopsida</taxon>
        <taxon>eudicotyledons</taxon>
        <taxon>Gunneridae</taxon>
        <taxon>Pentapetalae</taxon>
        <taxon>rosids</taxon>
        <taxon>malvids</taxon>
        <taxon>Brassicales</taxon>
        <taxon>Brassicaceae</taxon>
        <taxon>Brassiceae</taxon>
        <taxon>Raphanus</taxon>
    </lineage>
</organism>
<name>A0A9W3CAF1_RAPSA</name>
<reference evidence="1" key="1">
    <citation type="journal article" date="2019" name="Database">
        <title>The radish genome database (RadishGD): an integrated information resource for radish genomics.</title>
        <authorList>
            <person name="Yu H.J."/>
            <person name="Baek S."/>
            <person name="Lee Y.J."/>
            <person name="Cho A."/>
            <person name="Mun J.H."/>
        </authorList>
    </citation>
    <scope>NUCLEOTIDE SEQUENCE [LARGE SCALE GENOMIC DNA]</scope>
    <source>
        <strain evidence="1">cv. WK10039</strain>
    </source>
</reference>
<evidence type="ECO:0000313" key="2">
    <source>
        <dbReference type="RefSeq" id="XP_056848442.1"/>
    </source>
</evidence>
<accession>A0A9W3CAF1</accession>
<proteinExistence type="predicted"/>
<sequence>MIGLGSSNDMLSFYIPRKVVQMVKPVKETITLALIYKEGIMRRRKRWQHSVVDYGLSYICNCSSAGECGTRESFNAET</sequence>
<protein>
    <submittedName>
        <fullName evidence="2">Proteasome subunit beta type-5-B-like</fullName>
    </submittedName>
</protein>
<dbReference type="KEGG" id="rsz:130498823"/>
<keyword evidence="1" id="KW-1185">Reference proteome</keyword>
<reference evidence="2" key="2">
    <citation type="submission" date="2025-08" db="UniProtKB">
        <authorList>
            <consortium name="RefSeq"/>
        </authorList>
    </citation>
    <scope>IDENTIFICATION</scope>
    <source>
        <tissue evidence="2">Leaf</tissue>
    </source>
</reference>
<evidence type="ECO:0000313" key="1">
    <source>
        <dbReference type="Proteomes" id="UP000504610"/>
    </source>
</evidence>